<protein>
    <recommendedName>
        <fullName evidence="1">DinB-like domain-containing protein</fullName>
    </recommendedName>
</protein>
<dbReference type="EMBL" id="CP016809">
    <property type="protein sequence ID" value="ANY76113.1"/>
    <property type="molecule type" value="Genomic_DNA"/>
</dbReference>
<reference evidence="3 4" key="2">
    <citation type="submission" date="2016-12" db="EMBL/GenBank/DDBJ databases">
        <title>Genome sequencing and description of Paenibacillus sp. nov. from high altitude lake in the Indian Trans- Himalayas.</title>
        <authorList>
            <person name="Kiran S."/>
            <person name="Swarnkar M.K."/>
            <person name="Rana A."/>
            <person name="Tewari R."/>
            <person name="Gulati A."/>
        </authorList>
    </citation>
    <scope>NUCLEOTIDE SEQUENCE [LARGE SCALE GENOMIC DNA]</scope>
    <source>
        <strain evidence="3 4">IHBB 9951</strain>
    </source>
</reference>
<evidence type="ECO:0000259" key="1">
    <source>
        <dbReference type="Pfam" id="PF12867"/>
    </source>
</evidence>
<dbReference type="OrthoDB" id="4295522at2"/>
<gene>
    <name evidence="3" type="ORF">BBD40_07625</name>
    <name evidence="2" type="ORF">BBD41_28020</name>
</gene>
<keyword evidence="4" id="KW-1185">Reference proteome</keyword>
<proteinExistence type="predicted"/>
<evidence type="ECO:0000313" key="2">
    <source>
        <dbReference type="EMBL" id="ANY76113.1"/>
    </source>
</evidence>
<dbReference type="InterPro" id="IPR034660">
    <property type="entry name" value="DinB/YfiT-like"/>
</dbReference>
<organism evidence="2">
    <name type="scientific">Paenibacillus ihbetae</name>
    <dbReference type="NCBI Taxonomy" id="1870820"/>
    <lineage>
        <taxon>Bacteria</taxon>
        <taxon>Bacillati</taxon>
        <taxon>Bacillota</taxon>
        <taxon>Bacilli</taxon>
        <taxon>Bacillales</taxon>
        <taxon>Paenibacillaceae</taxon>
        <taxon>Paenibacillus</taxon>
    </lineage>
</organism>
<dbReference type="SUPFAM" id="SSF109854">
    <property type="entry name" value="DinB/YfiT-like putative metalloenzymes"/>
    <property type="match status" value="1"/>
</dbReference>
<dbReference type="RefSeq" id="WP_077566543.1">
    <property type="nucleotide sequence ID" value="NZ_CP016809.1"/>
</dbReference>
<dbReference type="Proteomes" id="UP000189059">
    <property type="component" value="Unassembled WGS sequence"/>
</dbReference>
<dbReference type="EMBL" id="MRVI01000001">
    <property type="protein sequence ID" value="OOC61735.1"/>
    <property type="molecule type" value="Genomic_DNA"/>
</dbReference>
<reference evidence="2" key="1">
    <citation type="submission" date="2016-08" db="EMBL/GenBank/DDBJ databases">
        <title>Complete Genome Seqeunce of Paenibacillus sp. nov. IHBB 9852 from high altitute lake of Indian trans-Himalayas.</title>
        <authorList>
            <person name="Kiran S."/>
            <person name="Swarnkar M.K."/>
            <person name="Rana A."/>
            <person name="Tewari R."/>
            <person name="Gulati A."/>
        </authorList>
    </citation>
    <scope>NUCLEOTIDE SEQUENCE [LARGE SCALE GENOMIC DNA]</scope>
    <source>
        <strain evidence="2">IHBB 9852</strain>
    </source>
</reference>
<evidence type="ECO:0000313" key="4">
    <source>
        <dbReference type="Proteomes" id="UP000189059"/>
    </source>
</evidence>
<feature type="domain" description="DinB-like" evidence="1">
    <location>
        <begin position="10"/>
        <end position="146"/>
    </location>
</feature>
<dbReference type="KEGG" id="pib:BBD41_28020"/>
<name>A0A1B2E7Z9_9BACL</name>
<sequence>MSEMIISTATTARQMLLQQVQAIPEELFDIQPSGFNNTVRWNIGHMVYWMDKYSPLIFNSPPVIPDTYETLFDSGTKPLDWTFAPPSKDAMIEMLTAQLSRLSELTPEMLSEKLSTPFALGPFHFNTSGELLNFILIHEAFHLGTISSQLKVLSSN</sequence>
<dbReference type="AlphaFoldDB" id="A0A1B2E7Z9"/>
<accession>A0A1B2E7Z9</accession>
<dbReference type="Pfam" id="PF12867">
    <property type="entry name" value="DinB_2"/>
    <property type="match status" value="1"/>
</dbReference>
<dbReference type="InterPro" id="IPR024775">
    <property type="entry name" value="DinB-like"/>
</dbReference>
<dbReference type="Gene3D" id="1.20.120.450">
    <property type="entry name" value="dinb family like domain"/>
    <property type="match status" value="1"/>
</dbReference>
<evidence type="ECO:0000313" key="3">
    <source>
        <dbReference type="EMBL" id="OOC61735.1"/>
    </source>
</evidence>